<gene>
    <name evidence="1" type="ORF">LSTR_LSTR015722</name>
</gene>
<dbReference type="InParanoid" id="A0A482WVR0"/>
<keyword evidence="2" id="KW-1185">Reference proteome</keyword>
<name>A0A482WVR0_LAOST</name>
<dbReference type="Gene3D" id="3.40.50.2300">
    <property type="match status" value="1"/>
</dbReference>
<reference evidence="1 2" key="1">
    <citation type="journal article" date="2017" name="Gigascience">
        <title>Genome sequence of the small brown planthopper, Laodelphax striatellus.</title>
        <authorList>
            <person name="Zhu J."/>
            <person name="Jiang F."/>
            <person name="Wang X."/>
            <person name="Yang P."/>
            <person name="Bao Y."/>
            <person name="Zhao W."/>
            <person name="Wang W."/>
            <person name="Lu H."/>
            <person name="Wang Q."/>
            <person name="Cui N."/>
            <person name="Li J."/>
            <person name="Chen X."/>
            <person name="Luo L."/>
            <person name="Yu J."/>
            <person name="Kang L."/>
            <person name="Cui F."/>
        </authorList>
    </citation>
    <scope>NUCLEOTIDE SEQUENCE [LARGE SCALE GENOMIC DNA]</scope>
    <source>
        <strain evidence="1">Lst14</strain>
    </source>
</reference>
<dbReference type="InterPro" id="IPR028082">
    <property type="entry name" value="Peripla_BP_I"/>
</dbReference>
<organism evidence="1 2">
    <name type="scientific">Laodelphax striatellus</name>
    <name type="common">Small brown planthopper</name>
    <name type="synonym">Delphax striatella</name>
    <dbReference type="NCBI Taxonomy" id="195883"/>
    <lineage>
        <taxon>Eukaryota</taxon>
        <taxon>Metazoa</taxon>
        <taxon>Ecdysozoa</taxon>
        <taxon>Arthropoda</taxon>
        <taxon>Hexapoda</taxon>
        <taxon>Insecta</taxon>
        <taxon>Pterygota</taxon>
        <taxon>Neoptera</taxon>
        <taxon>Paraneoptera</taxon>
        <taxon>Hemiptera</taxon>
        <taxon>Auchenorrhyncha</taxon>
        <taxon>Fulgoroidea</taxon>
        <taxon>Delphacidae</taxon>
        <taxon>Criomorphinae</taxon>
        <taxon>Laodelphax</taxon>
    </lineage>
</organism>
<dbReference type="EMBL" id="QKKF02023576">
    <property type="protein sequence ID" value="RZF37624.1"/>
    <property type="molecule type" value="Genomic_DNA"/>
</dbReference>
<dbReference type="STRING" id="195883.A0A482WVR0"/>
<dbReference type="SMR" id="A0A482WVR0"/>
<accession>A0A482WVR0</accession>
<dbReference type="AlphaFoldDB" id="A0A482WVR0"/>
<dbReference type="SUPFAM" id="SSF53822">
    <property type="entry name" value="Periplasmic binding protein-like I"/>
    <property type="match status" value="1"/>
</dbReference>
<evidence type="ECO:0000313" key="1">
    <source>
        <dbReference type="EMBL" id="RZF37624.1"/>
    </source>
</evidence>
<protein>
    <recommendedName>
        <fullName evidence="3">Receptor ligand binding region domain-containing protein</fullName>
    </recommendedName>
</protein>
<proteinExistence type="predicted"/>
<comment type="caution">
    <text evidence="1">The sequence shown here is derived from an EMBL/GenBank/DDBJ whole genome shotgun (WGS) entry which is preliminary data.</text>
</comment>
<evidence type="ECO:0008006" key="3">
    <source>
        <dbReference type="Google" id="ProtNLM"/>
    </source>
</evidence>
<dbReference type="Proteomes" id="UP000291343">
    <property type="component" value="Unassembled WGS sequence"/>
</dbReference>
<evidence type="ECO:0000313" key="2">
    <source>
        <dbReference type="Proteomes" id="UP000291343"/>
    </source>
</evidence>
<sequence>MSGSYGLVSEMVRDVLLKFGWSVSALLYQDHEFNSLKGHSKCFFSLHGVFVALGEKKNMFHRSFTDNATREEFKDLLRRVAESARITANVSEVHWHSKLPNSRTHNN</sequence>